<feature type="region of interest" description="Disordered" evidence="1">
    <location>
        <begin position="1"/>
        <end position="38"/>
    </location>
</feature>
<evidence type="ECO:0000313" key="3">
    <source>
        <dbReference type="EMBL" id="KAL2478674.1"/>
    </source>
</evidence>
<dbReference type="EMBL" id="JBFOLJ010000014">
    <property type="protein sequence ID" value="KAL2478674.1"/>
    <property type="molecule type" value="Genomic_DNA"/>
</dbReference>
<proteinExistence type="predicted"/>
<evidence type="ECO:0000256" key="1">
    <source>
        <dbReference type="SAM" id="MobiDB-lite"/>
    </source>
</evidence>
<dbReference type="AlphaFoldDB" id="A0ABD1QR41"/>
<dbReference type="Proteomes" id="UP001604277">
    <property type="component" value="Unassembled WGS sequence"/>
</dbReference>
<reference evidence="4" key="1">
    <citation type="submission" date="2024-07" db="EMBL/GenBank/DDBJ databases">
        <title>Two chromosome-level genome assemblies of Korean endemic species Abeliophyllum distichum and Forsythia ovata (Oleaceae).</title>
        <authorList>
            <person name="Jang H."/>
        </authorList>
    </citation>
    <scope>NUCLEOTIDE SEQUENCE [LARGE SCALE GENOMIC DNA]</scope>
</reference>
<comment type="caution">
    <text evidence="2">The sequence shown here is derived from an EMBL/GenBank/DDBJ whole genome shotgun (WGS) entry which is preliminary data.</text>
</comment>
<dbReference type="PANTHER" id="PTHR34371">
    <property type="entry name" value="OS01G0551000 PROTEIN"/>
    <property type="match status" value="1"/>
</dbReference>
<dbReference type="InterPro" id="IPR007789">
    <property type="entry name" value="DUF688"/>
</dbReference>
<evidence type="ECO:0000313" key="4">
    <source>
        <dbReference type="Proteomes" id="UP001604277"/>
    </source>
</evidence>
<organism evidence="2 4">
    <name type="scientific">Forsythia ovata</name>
    <dbReference type="NCBI Taxonomy" id="205694"/>
    <lineage>
        <taxon>Eukaryota</taxon>
        <taxon>Viridiplantae</taxon>
        <taxon>Streptophyta</taxon>
        <taxon>Embryophyta</taxon>
        <taxon>Tracheophyta</taxon>
        <taxon>Spermatophyta</taxon>
        <taxon>Magnoliopsida</taxon>
        <taxon>eudicotyledons</taxon>
        <taxon>Gunneridae</taxon>
        <taxon>Pentapetalae</taxon>
        <taxon>asterids</taxon>
        <taxon>lamiids</taxon>
        <taxon>Lamiales</taxon>
        <taxon>Oleaceae</taxon>
        <taxon>Forsythieae</taxon>
        <taxon>Forsythia</taxon>
    </lineage>
</organism>
<reference evidence="2" key="2">
    <citation type="submission" date="2024-07" db="EMBL/GenBank/DDBJ databases">
        <title>Two chromosome-level genome assemblies of Korean endemic species Abeliophyllum distichum and Forsythia ovata (Oleaceae).</title>
        <authorList>
            <person name="Mun J.H."/>
        </authorList>
    </citation>
    <scope>NUCLEOTIDE SEQUENCE</scope>
    <source>
        <strain evidence="2">KNKB202402200001</strain>
        <tissue evidence="2">Leaf</tissue>
    </source>
</reference>
<evidence type="ECO:0000313" key="2">
    <source>
        <dbReference type="EMBL" id="KAL2478671.1"/>
    </source>
</evidence>
<keyword evidence="4" id="KW-1185">Reference proteome</keyword>
<dbReference type="Pfam" id="PF05097">
    <property type="entry name" value="DUF688"/>
    <property type="match status" value="1"/>
</dbReference>
<gene>
    <name evidence="2" type="ORF">Fot_47685</name>
    <name evidence="3" type="ORF">Fot_47688</name>
</gene>
<accession>A0ABD1QR41</accession>
<dbReference type="PANTHER" id="PTHR34371:SF2">
    <property type="entry name" value="DUF688 FAMILY PROTEIN"/>
    <property type="match status" value="1"/>
</dbReference>
<sequence>MGSEGEEKSSFTPKILKLPAMDSPEHSGMETPRLQTPVSVPFKWEEEPGKPRPCTDLIIIPNPPKCLELPPRLVMESYSKVTKTPSPTPGTHQPFLGRSKFSSFRYLSTSSKRGELNDVVLGKKWHKGRGFLDSWGLRTPTWKVGKNEVDGGSSVFSSFSSCDSNESANTRSHMLGAIYEGLKQVIPWNTRKSKKQVLNVFRSKKKQVLNV</sequence>
<dbReference type="EMBL" id="JBFOLJ010000014">
    <property type="protein sequence ID" value="KAL2478671.1"/>
    <property type="molecule type" value="Genomic_DNA"/>
</dbReference>
<name>A0ABD1QR41_9LAMI</name>
<protein>
    <submittedName>
        <fullName evidence="2">Uncharacterized protein</fullName>
    </submittedName>
</protein>